<organism evidence="1 2">
    <name type="scientific">Nocardioides plantarum</name>
    <dbReference type="NCBI Taxonomy" id="29299"/>
    <lineage>
        <taxon>Bacteria</taxon>
        <taxon>Bacillati</taxon>
        <taxon>Actinomycetota</taxon>
        <taxon>Actinomycetes</taxon>
        <taxon>Propionibacteriales</taxon>
        <taxon>Nocardioidaceae</taxon>
        <taxon>Nocardioides</taxon>
    </lineage>
</organism>
<dbReference type="RefSeq" id="WP_211350999.1">
    <property type="nucleotide sequence ID" value="NZ_JBHMDG010000026.1"/>
</dbReference>
<sequence length="250" mass="28509">MHQHRDRCGGRPVTAADDERFERLWEVADQIPGWLTRAQGRLLYDESRRLPVGATMLEIGSHQGRSTVVLGGVARTLDATVIAMDPFVDGRLFGGTPTKDKFLAHLEQAGVTEVVRHVEDYSTQARPGWTEDLDFLYIDGKHDFWTLSDDLRWRSFLPPGATILVHDAYSSIGVTLGILARVLFASDLTYVSREGSMALFRTTRPRLADRWRIVREVPWWLRNVGIKLLLRFRLRPIARLVGHDSPYDPY</sequence>
<accession>A0ABV5KDQ4</accession>
<dbReference type="GO" id="GO:0032259">
    <property type="term" value="P:methylation"/>
    <property type="evidence" value="ECO:0007669"/>
    <property type="project" value="UniProtKB-KW"/>
</dbReference>
<proteinExistence type="predicted"/>
<keyword evidence="1" id="KW-0489">Methyltransferase</keyword>
<evidence type="ECO:0000313" key="1">
    <source>
        <dbReference type="EMBL" id="MFB9314861.1"/>
    </source>
</evidence>
<dbReference type="Gene3D" id="3.40.50.150">
    <property type="entry name" value="Vaccinia Virus protein VP39"/>
    <property type="match status" value="1"/>
</dbReference>
<evidence type="ECO:0000313" key="2">
    <source>
        <dbReference type="Proteomes" id="UP001589750"/>
    </source>
</evidence>
<gene>
    <name evidence="1" type="ORF">ACFFRI_17515</name>
</gene>
<dbReference type="GO" id="GO:0008168">
    <property type="term" value="F:methyltransferase activity"/>
    <property type="evidence" value="ECO:0007669"/>
    <property type="project" value="UniProtKB-KW"/>
</dbReference>
<keyword evidence="2" id="KW-1185">Reference proteome</keyword>
<dbReference type="EMBL" id="JBHMDG010000026">
    <property type="protein sequence ID" value="MFB9314861.1"/>
    <property type="molecule type" value="Genomic_DNA"/>
</dbReference>
<dbReference type="Pfam" id="PF13578">
    <property type="entry name" value="Methyltransf_24"/>
    <property type="match status" value="1"/>
</dbReference>
<reference evidence="1 2" key="1">
    <citation type="submission" date="2024-09" db="EMBL/GenBank/DDBJ databases">
        <authorList>
            <person name="Sun Q."/>
            <person name="Mori K."/>
        </authorList>
    </citation>
    <scope>NUCLEOTIDE SEQUENCE [LARGE SCALE GENOMIC DNA]</scope>
    <source>
        <strain evidence="1 2">JCM 9626</strain>
    </source>
</reference>
<dbReference type="Proteomes" id="UP001589750">
    <property type="component" value="Unassembled WGS sequence"/>
</dbReference>
<dbReference type="InterPro" id="IPR029063">
    <property type="entry name" value="SAM-dependent_MTases_sf"/>
</dbReference>
<keyword evidence="1" id="KW-0808">Transferase</keyword>
<protein>
    <submittedName>
        <fullName evidence="1">Class I SAM-dependent methyltransferase</fullName>
        <ecNumber evidence="1">2.1.1.-</ecNumber>
    </submittedName>
</protein>
<dbReference type="EC" id="2.1.1.-" evidence="1"/>
<comment type="caution">
    <text evidence="1">The sequence shown here is derived from an EMBL/GenBank/DDBJ whole genome shotgun (WGS) entry which is preliminary data.</text>
</comment>
<dbReference type="SUPFAM" id="SSF53335">
    <property type="entry name" value="S-adenosyl-L-methionine-dependent methyltransferases"/>
    <property type="match status" value="1"/>
</dbReference>
<name>A0ABV5KDQ4_9ACTN</name>